<sequence length="536" mass="58202">MTEPYWSDDTVTLYVGDCREVLAAMPDASVDAIVTDPPYELAFMGRAWDASGIAFDPAVWRECLRVLKPGGHLLAFGAPRAYHRMAVAVEDAGFEIRDSIHWVFGSGFPKGQDMGKAIDRRREDRTKVLQVTAWLAAARDAAGWTNAQIDALWGYSGMGGLWTTQGKAAIVPRLDQWDRIRDSLGFDDTEIRPLVVELNERKGRLGESLEQREVVGTRSAATRKSDHLYGNFSGDGRLTLPSSEAAHRWDGWNTALKPAHEPIVLARKSTGFNSTVANILEWGTGALNIAACRTPVTAEDAKAMDRVNTPGSARMKAGASPIGTFTRASGSGALDTTQGRWPTNFVITHSALCAEDEVCQPDCPVAELDRQSGTRRSGGDVSGNEPSPRFSETYGESARARFVKHRDAGGASRFFPTFRYEAKAPSSERPRLADGTAHATVKPLALMRWLVRLVTPPGGLVLDPFAGSGTTGEACALEGFRAVLVELEKPHAELIKRRLSKPLQPSLDLFSMPHDLSPSSPPDGPGQDRTEVNDGH</sequence>
<feature type="domain" description="DNA methylase N-4/N-6" evidence="5">
    <location>
        <begin position="346"/>
        <end position="496"/>
    </location>
</feature>
<keyword evidence="7" id="KW-1185">Reference proteome</keyword>
<protein>
    <submittedName>
        <fullName evidence="6">DNA methylase</fullName>
    </submittedName>
</protein>
<gene>
    <name evidence="6" type="ORF">SAMN05660976_08523</name>
</gene>
<dbReference type="Pfam" id="PF01555">
    <property type="entry name" value="N6_N4_Mtase"/>
    <property type="match status" value="2"/>
</dbReference>
<dbReference type="OrthoDB" id="9773060at2"/>
<dbReference type="GO" id="GO:0003677">
    <property type="term" value="F:DNA binding"/>
    <property type="evidence" value="ECO:0007669"/>
    <property type="project" value="InterPro"/>
</dbReference>
<dbReference type="GO" id="GO:0008170">
    <property type="term" value="F:N-methyltransferase activity"/>
    <property type="evidence" value="ECO:0007669"/>
    <property type="project" value="InterPro"/>
</dbReference>
<organism evidence="6 7">
    <name type="scientific">Nonomuraea pusilla</name>
    <dbReference type="NCBI Taxonomy" id="46177"/>
    <lineage>
        <taxon>Bacteria</taxon>
        <taxon>Bacillati</taxon>
        <taxon>Actinomycetota</taxon>
        <taxon>Actinomycetes</taxon>
        <taxon>Streptosporangiales</taxon>
        <taxon>Streptosporangiaceae</taxon>
        <taxon>Nonomuraea</taxon>
    </lineage>
</organism>
<dbReference type="InterPro" id="IPR002052">
    <property type="entry name" value="DNA_methylase_N6_adenine_CS"/>
</dbReference>
<dbReference type="PROSITE" id="PS00092">
    <property type="entry name" value="N6_MTASE"/>
    <property type="match status" value="1"/>
</dbReference>
<evidence type="ECO:0000259" key="5">
    <source>
        <dbReference type="Pfam" id="PF01555"/>
    </source>
</evidence>
<dbReference type="CDD" id="cd02440">
    <property type="entry name" value="AdoMet_MTases"/>
    <property type="match status" value="1"/>
</dbReference>
<evidence type="ECO:0000313" key="6">
    <source>
        <dbReference type="EMBL" id="SEN87957.1"/>
    </source>
</evidence>
<name>A0A1H8K5J5_9ACTN</name>
<evidence type="ECO:0000256" key="2">
    <source>
        <dbReference type="ARBA" id="ARBA00022603"/>
    </source>
</evidence>
<dbReference type="GO" id="GO:0032259">
    <property type="term" value="P:methylation"/>
    <property type="evidence" value="ECO:0007669"/>
    <property type="project" value="UniProtKB-KW"/>
</dbReference>
<evidence type="ECO:0000313" key="7">
    <source>
        <dbReference type="Proteomes" id="UP000198953"/>
    </source>
</evidence>
<feature type="domain" description="DNA methylase N-4/N-6" evidence="5">
    <location>
        <begin position="30"/>
        <end position="109"/>
    </location>
</feature>
<proteinExistence type="inferred from homology"/>
<comment type="similarity">
    <text evidence="1">Belongs to the N(4)/N(6)-methyltransferase family.</text>
</comment>
<feature type="region of interest" description="Disordered" evidence="4">
    <location>
        <begin position="369"/>
        <end position="395"/>
    </location>
</feature>
<dbReference type="InterPro" id="IPR001091">
    <property type="entry name" value="RM_Methyltransferase"/>
</dbReference>
<dbReference type="STRING" id="46177.SAMN05660976_08523"/>
<dbReference type="Proteomes" id="UP000198953">
    <property type="component" value="Unassembled WGS sequence"/>
</dbReference>
<dbReference type="PRINTS" id="PR00508">
    <property type="entry name" value="S21N4MTFRASE"/>
</dbReference>
<feature type="region of interest" description="Disordered" evidence="4">
    <location>
        <begin position="506"/>
        <end position="536"/>
    </location>
</feature>
<evidence type="ECO:0000256" key="4">
    <source>
        <dbReference type="SAM" id="MobiDB-lite"/>
    </source>
</evidence>
<keyword evidence="2 6" id="KW-0489">Methyltransferase</keyword>
<dbReference type="InterPro" id="IPR029063">
    <property type="entry name" value="SAM-dependent_MTases_sf"/>
</dbReference>
<dbReference type="RefSeq" id="WP_143078983.1">
    <property type="nucleotide sequence ID" value="NZ_FOBF01000050.1"/>
</dbReference>
<evidence type="ECO:0000256" key="1">
    <source>
        <dbReference type="ARBA" id="ARBA00006594"/>
    </source>
</evidence>
<feature type="compositionally biased region" description="Basic and acidic residues" evidence="4">
    <location>
        <begin position="526"/>
        <end position="536"/>
    </location>
</feature>
<dbReference type="SUPFAM" id="SSF53335">
    <property type="entry name" value="S-adenosyl-L-methionine-dependent methyltransferases"/>
    <property type="match status" value="2"/>
</dbReference>
<dbReference type="AlphaFoldDB" id="A0A1H8K5J5"/>
<evidence type="ECO:0000256" key="3">
    <source>
        <dbReference type="ARBA" id="ARBA00022679"/>
    </source>
</evidence>
<keyword evidence="3" id="KW-0808">Transferase</keyword>
<accession>A0A1H8K5J5</accession>
<dbReference type="InterPro" id="IPR002941">
    <property type="entry name" value="DNA_methylase_N4/N6"/>
</dbReference>
<dbReference type="EMBL" id="FOBF01000050">
    <property type="protein sequence ID" value="SEN87957.1"/>
    <property type="molecule type" value="Genomic_DNA"/>
</dbReference>
<dbReference type="Gene3D" id="3.40.50.150">
    <property type="entry name" value="Vaccinia Virus protein VP39"/>
    <property type="match status" value="2"/>
</dbReference>
<reference evidence="6 7" key="1">
    <citation type="submission" date="2016-10" db="EMBL/GenBank/DDBJ databases">
        <authorList>
            <person name="de Groot N.N."/>
        </authorList>
    </citation>
    <scope>NUCLEOTIDE SEQUENCE [LARGE SCALE GENOMIC DNA]</scope>
    <source>
        <strain evidence="6 7">DSM 43357</strain>
    </source>
</reference>